<evidence type="ECO:0000313" key="1">
    <source>
        <dbReference type="EMBL" id="KAJ7321214.1"/>
    </source>
</evidence>
<comment type="caution">
    <text evidence="1">The sequence shown here is derived from an EMBL/GenBank/DDBJ whole genome shotgun (WGS) entry which is preliminary data.</text>
</comment>
<keyword evidence="2" id="KW-1185">Reference proteome</keyword>
<reference evidence="1" key="1">
    <citation type="submission" date="2023-03" db="EMBL/GenBank/DDBJ databases">
        <title>Massive genome expansion in bonnet fungi (Mycena s.s.) driven by repeated elements and novel gene families across ecological guilds.</title>
        <authorList>
            <consortium name="Lawrence Berkeley National Laboratory"/>
            <person name="Harder C.B."/>
            <person name="Miyauchi S."/>
            <person name="Viragh M."/>
            <person name="Kuo A."/>
            <person name="Thoen E."/>
            <person name="Andreopoulos B."/>
            <person name="Lu D."/>
            <person name="Skrede I."/>
            <person name="Drula E."/>
            <person name="Henrissat B."/>
            <person name="Morin E."/>
            <person name="Kohler A."/>
            <person name="Barry K."/>
            <person name="LaButti K."/>
            <person name="Morin E."/>
            <person name="Salamov A."/>
            <person name="Lipzen A."/>
            <person name="Mereny Z."/>
            <person name="Hegedus B."/>
            <person name="Baldrian P."/>
            <person name="Stursova M."/>
            <person name="Weitz H."/>
            <person name="Taylor A."/>
            <person name="Grigoriev I.V."/>
            <person name="Nagy L.G."/>
            <person name="Martin F."/>
            <person name="Kauserud H."/>
        </authorList>
    </citation>
    <scope>NUCLEOTIDE SEQUENCE</scope>
    <source>
        <strain evidence="1">CBHHK002</strain>
    </source>
</reference>
<dbReference type="Proteomes" id="UP001218218">
    <property type="component" value="Unassembled WGS sequence"/>
</dbReference>
<dbReference type="AlphaFoldDB" id="A0AAD6ZGZ3"/>
<protein>
    <submittedName>
        <fullName evidence="1">Uncharacterized protein</fullName>
    </submittedName>
</protein>
<evidence type="ECO:0000313" key="2">
    <source>
        <dbReference type="Proteomes" id="UP001218218"/>
    </source>
</evidence>
<gene>
    <name evidence="1" type="ORF">DFH08DRAFT_1085889</name>
</gene>
<proteinExistence type="predicted"/>
<name>A0AAD6ZGZ3_9AGAR</name>
<accession>A0AAD6ZGZ3</accession>
<feature type="non-terminal residue" evidence="1">
    <location>
        <position position="166"/>
    </location>
</feature>
<sequence>MLLRHNNWQYARSSDADAHSDHACSPPHSPTFLALSQPQPPLLSLHAELLELVVLHDTSAHSALRQHNLGIESHAQLAYPDATPRPSTDLSLLCLTDYPTSRCKPMTGFLNVEAGSRAPAARPSLSTYVPSDRDWMQITPRRTKQLIVWESPVKMARQAPCRRPMP</sequence>
<organism evidence="1 2">
    <name type="scientific">Mycena albidolilacea</name>
    <dbReference type="NCBI Taxonomy" id="1033008"/>
    <lineage>
        <taxon>Eukaryota</taxon>
        <taxon>Fungi</taxon>
        <taxon>Dikarya</taxon>
        <taxon>Basidiomycota</taxon>
        <taxon>Agaricomycotina</taxon>
        <taxon>Agaricomycetes</taxon>
        <taxon>Agaricomycetidae</taxon>
        <taxon>Agaricales</taxon>
        <taxon>Marasmiineae</taxon>
        <taxon>Mycenaceae</taxon>
        <taxon>Mycena</taxon>
    </lineage>
</organism>
<dbReference type="EMBL" id="JARIHO010000051">
    <property type="protein sequence ID" value="KAJ7321214.1"/>
    <property type="molecule type" value="Genomic_DNA"/>
</dbReference>